<dbReference type="EMBL" id="JABZGR010000041">
    <property type="protein sequence ID" value="MBF0971128.1"/>
    <property type="molecule type" value="Genomic_DNA"/>
</dbReference>
<organism evidence="2 3">
    <name type="scientific">Alloprevotella tannerae</name>
    <dbReference type="NCBI Taxonomy" id="76122"/>
    <lineage>
        <taxon>Bacteria</taxon>
        <taxon>Pseudomonadati</taxon>
        <taxon>Bacteroidota</taxon>
        <taxon>Bacteroidia</taxon>
        <taxon>Bacteroidales</taxon>
        <taxon>Prevotellaceae</taxon>
        <taxon>Alloprevotella</taxon>
    </lineage>
</organism>
<accession>A0A929X0V8</accession>
<comment type="caution">
    <text evidence="2">The sequence shown here is derived from an EMBL/GenBank/DDBJ whole genome shotgun (WGS) entry which is preliminary data.</text>
</comment>
<evidence type="ECO:0000313" key="2">
    <source>
        <dbReference type="EMBL" id="MBF0971128.1"/>
    </source>
</evidence>
<reference evidence="2" key="1">
    <citation type="submission" date="2020-04" db="EMBL/GenBank/DDBJ databases">
        <title>Deep metagenomics examines the oral microbiome during advanced dental caries in children, revealing novel taxa and co-occurrences with host molecules.</title>
        <authorList>
            <person name="Baker J.L."/>
            <person name="Morton J.T."/>
            <person name="Dinis M."/>
            <person name="Alvarez R."/>
            <person name="Tran N.C."/>
            <person name="Knight R."/>
            <person name="Edlund A."/>
        </authorList>
    </citation>
    <scope>NUCLEOTIDE SEQUENCE</scope>
    <source>
        <strain evidence="2">JCVI_34_bin.1</strain>
    </source>
</reference>
<feature type="region of interest" description="Disordered" evidence="1">
    <location>
        <begin position="48"/>
        <end position="75"/>
    </location>
</feature>
<feature type="region of interest" description="Disordered" evidence="1">
    <location>
        <begin position="97"/>
        <end position="119"/>
    </location>
</feature>
<gene>
    <name evidence="2" type="ORF">HXK21_08855</name>
</gene>
<protein>
    <submittedName>
        <fullName evidence="2">Uncharacterized protein</fullName>
    </submittedName>
</protein>
<dbReference type="AlphaFoldDB" id="A0A929X0V8"/>
<proteinExistence type="predicted"/>
<dbReference type="Proteomes" id="UP000704068">
    <property type="component" value="Unassembled WGS sequence"/>
</dbReference>
<dbReference type="RefSeq" id="WP_303764697.1">
    <property type="nucleotide sequence ID" value="NZ_JABZGR010000041.1"/>
</dbReference>
<feature type="compositionally biased region" description="Basic and acidic residues" evidence="1">
    <location>
        <begin position="61"/>
        <end position="71"/>
    </location>
</feature>
<evidence type="ECO:0000313" key="3">
    <source>
        <dbReference type="Proteomes" id="UP000704068"/>
    </source>
</evidence>
<sequence length="119" mass="13052">MKQKANKICGLAIKPLKVYFPTLLISKPMLLFAISILVNATTDLHSTKSRGRINMPTGAARKTDGGKERVKQKPRQKLWLQEKTVRAVAINKPQHVSTAVDATGSNTSAAKRASKRTKT</sequence>
<name>A0A929X0V8_9BACT</name>
<evidence type="ECO:0000256" key="1">
    <source>
        <dbReference type="SAM" id="MobiDB-lite"/>
    </source>
</evidence>